<dbReference type="GO" id="GO:0022857">
    <property type="term" value="F:transmembrane transporter activity"/>
    <property type="evidence" value="ECO:0007669"/>
    <property type="project" value="TreeGrafter"/>
</dbReference>
<keyword evidence="5 7" id="KW-1133">Transmembrane helix</keyword>
<keyword evidence="6 7" id="KW-0472">Membrane</keyword>
<reference evidence="8" key="1">
    <citation type="journal article" date="2023" name="Mol. Phylogenet. Evol.">
        <title>Genome-scale phylogeny and comparative genomics of the fungal order Sordariales.</title>
        <authorList>
            <person name="Hensen N."/>
            <person name="Bonometti L."/>
            <person name="Westerberg I."/>
            <person name="Brannstrom I.O."/>
            <person name="Guillou S."/>
            <person name="Cros-Aarteil S."/>
            <person name="Calhoun S."/>
            <person name="Haridas S."/>
            <person name="Kuo A."/>
            <person name="Mondo S."/>
            <person name="Pangilinan J."/>
            <person name="Riley R."/>
            <person name="LaButti K."/>
            <person name="Andreopoulos B."/>
            <person name="Lipzen A."/>
            <person name="Chen C."/>
            <person name="Yan M."/>
            <person name="Daum C."/>
            <person name="Ng V."/>
            <person name="Clum A."/>
            <person name="Steindorff A."/>
            <person name="Ohm R.A."/>
            <person name="Martin F."/>
            <person name="Silar P."/>
            <person name="Natvig D.O."/>
            <person name="Lalanne C."/>
            <person name="Gautier V."/>
            <person name="Ament-Velasquez S.L."/>
            <person name="Kruys A."/>
            <person name="Hutchinson M.I."/>
            <person name="Powell A.J."/>
            <person name="Barry K."/>
            <person name="Miller A.N."/>
            <person name="Grigoriev I.V."/>
            <person name="Debuchy R."/>
            <person name="Gladieux P."/>
            <person name="Hiltunen Thoren M."/>
            <person name="Johannesson H."/>
        </authorList>
    </citation>
    <scope>NUCLEOTIDE SEQUENCE</scope>
    <source>
        <strain evidence="8">CBS 532.94</strain>
    </source>
</reference>
<sequence>MSYFGYYNPWYYFAGATTLAGCALLYTIDVDTSLAKVYGYSFLVGLGSGATIQSSFSVAQVKVPELAGAAVGILTNAQMGGPAFALAIANSVFLNKATTGLQPVLPGESIASIHSIISGEGLGRFPESVQRAAQAVIVAHLRETFI</sequence>
<dbReference type="EMBL" id="MU860112">
    <property type="protein sequence ID" value="KAK4238041.1"/>
    <property type="molecule type" value="Genomic_DNA"/>
</dbReference>
<comment type="similarity">
    <text evidence="2">Belongs to the major facilitator superfamily. TCR/Tet family.</text>
</comment>
<proteinExistence type="inferred from homology"/>
<evidence type="ECO:0000256" key="5">
    <source>
        <dbReference type="ARBA" id="ARBA00022989"/>
    </source>
</evidence>
<dbReference type="AlphaFoldDB" id="A0AAN7C9S6"/>
<dbReference type="PANTHER" id="PTHR23501">
    <property type="entry name" value="MAJOR FACILITATOR SUPERFAMILY"/>
    <property type="match status" value="1"/>
</dbReference>
<evidence type="ECO:0000256" key="7">
    <source>
        <dbReference type="SAM" id="Phobius"/>
    </source>
</evidence>
<feature type="transmembrane region" description="Helical" evidence="7">
    <location>
        <begin position="12"/>
        <end position="28"/>
    </location>
</feature>
<comment type="caution">
    <text evidence="8">The sequence shown here is derived from an EMBL/GenBank/DDBJ whole genome shotgun (WGS) entry which is preliminary data.</text>
</comment>
<feature type="non-terminal residue" evidence="8">
    <location>
        <position position="146"/>
    </location>
</feature>
<keyword evidence="3" id="KW-0813">Transport</keyword>
<name>A0AAN7C9S6_9PEZI</name>
<evidence type="ECO:0000256" key="1">
    <source>
        <dbReference type="ARBA" id="ARBA00004141"/>
    </source>
</evidence>
<evidence type="ECO:0000256" key="3">
    <source>
        <dbReference type="ARBA" id="ARBA00022448"/>
    </source>
</evidence>
<evidence type="ECO:0000313" key="9">
    <source>
        <dbReference type="Proteomes" id="UP001303760"/>
    </source>
</evidence>
<reference evidence="8" key="2">
    <citation type="submission" date="2023-05" db="EMBL/GenBank/DDBJ databases">
        <authorList>
            <consortium name="Lawrence Berkeley National Laboratory"/>
            <person name="Steindorff A."/>
            <person name="Hensen N."/>
            <person name="Bonometti L."/>
            <person name="Westerberg I."/>
            <person name="Brannstrom I.O."/>
            <person name="Guillou S."/>
            <person name="Cros-Aarteil S."/>
            <person name="Calhoun S."/>
            <person name="Haridas S."/>
            <person name="Kuo A."/>
            <person name="Mondo S."/>
            <person name="Pangilinan J."/>
            <person name="Riley R."/>
            <person name="Labutti K."/>
            <person name="Andreopoulos B."/>
            <person name="Lipzen A."/>
            <person name="Chen C."/>
            <person name="Yanf M."/>
            <person name="Daum C."/>
            <person name="Ng V."/>
            <person name="Clum A."/>
            <person name="Ohm R."/>
            <person name="Martin F."/>
            <person name="Silar P."/>
            <person name="Natvig D."/>
            <person name="Lalanne C."/>
            <person name="Gautier V."/>
            <person name="Ament-Velasquez S.L."/>
            <person name="Kruys A."/>
            <person name="Hutchinson M.I."/>
            <person name="Powell A.J."/>
            <person name="Barry K."/>
            <person name="Miller A.N."/>
            <person name="Grigoriev I.V."/>
            <person name="Debuchy R."/>
            <person name="Gladieux P."/>
            <person name="Thoren M.H."/>
            <person name="Johannesson H."/>
        </authorList>
    </citation>
    <scope>NUCLEOTIDE SEQUENCE</scope>
    <source>
        <strain evidence="8">CBS 532.94</strain>
    </source>
</reference>
<keyword evidence="4 7" id="KW-0812">Transmembrane</keyword>
<protein>
    <submittedName>
        <fullName evidence="8">Uncharacterized protein</fullName>
    </submittedName>
</protein>
<evidence type="ECO:0000256" key="2">
    <source>
        <dbReference type="ARBA" id="ARBA00007520"/>
    </source>
</evidence>
<dbReference type="SUPFAM" id="SSF103473">
    <property type="entry name" value="MFS general substrate transporter"/>
    <property type="match status" value="1"/>
</dbReference>
<dbReference type="GO" id="GO:0005886">
    <property type="term" value="C:plasma membrane"/>
    <property type="evidence" value="ECO:0007669"/>
    <property type="project" value="TreeGrafter"/>
</dbReference>
<evidence type="ECO:0000256" key="4">
    <source>
        <dbReference type="ARBA" id="ARBA00022692"/>
    </source>
</evidence>
<dbReference type="InterPro" id="IPR036259">
    <property type="entry name" value="MFS_trans_sf"/>
</dbReference>
<keyword evidence="9" id="KW-1185">Reference proteome</keyword>
<evidence type="ECO:0000256" key="6">
    <source>
        <dbReference type="ARBA" id="ARBA00023136"/>
    </source>
</evidence>
<comment type="subcellular location">
    <subcellularLocation>
        <location evidence="1">Membrane</location>
        <topology evidence="1">Multi-pass membrane protein</topology>
    </subcellularLocation>
</comment>
<evidence type="ECO:0000313" key="8">
    <source>
        <dbReference type="EMBL" id="KAK4238041.1"/>
    </source>
</evidence>
<dbReference type="Proteomes" id="UP001303760">
    <property type="component" value="Unassembled WGS sequence"/>
</dbReference>
<dbReference type="PANTHER" id="PTHR23501:SF12">
    <property type="entry name" value="MAJOR FACILITATOR SUPERFAMILY (MFS) PROFILE DOMAIN-CONTAINING PROTEIN-RELATED"/>
    <property type="match status" value="1"/>
</dbReference>
<organism evidence="8 9">
    <name type="scientific">Achaetomium macrosporum</name>
    <dbReference type="NCBI Taxonomy" id="79813"/>
    <lineage>
        <taxon>Eukaryota</taxon>
        <taxon>Fungi</taxon>
        <taxon>Dikarya</taxon>
        <taxon>Ascomycota</taxon>
        <taxon>Pezizomycotina</taxon>
        <taxon>Sordariomycetes</taxon>
        <taxon>Sordariomycetidae</taxon>
        <taxon>Sordariales</taxon>
        <taxon>Chaetomiaceae</taxon>
        <taxon>Achaetomium</taxon>
    </lineage>
</organism>
<accession>A0AAN7C9S6</accession>
<gene>
    <name evidence="8" type="ORF">C8A03DRAFT_33998</name>
</gene>